<evidence type="ECO:0000313" key="7">
    <source>
        <dbReference type="Proteomes" id="UP000009073"/>
    </source>
</evidence>
<dbReference type="GO" id="GO:0000976">
    <property type="term" value="F:transcription cis-regulatory region binding"/>
    <property type="evidence" value="ECO:0007669"/>
    <property type="project" value="TreeGrafter"/>
</dbReference>
<evidence type="ECO:0000259" key="5">
    <source>
        <dbReference type="PROSITE" id="PS50931"/>
    </source>
</evidence>
<feature type="domain" description="HTH lysR-type" evidence="5">
    <location>
        <begin position="2"/>
        <end position="58"/>
    </location>
</feature>
<evidence type="ECO:0000256" key="1">
    <source>
        <dbReference type="ARBA" id="ARBA00009437"/>
    </source>
</evidence>
<gene>
    <name evidence="6" type="ordered locus">Tola_1496</name>
</gene>
<dbReference type="GO" id="GO:0003700">
    <property type="term" value="F:DNA-binding transcription factor activity"/>
    <property type="evidence" value="ECO:0007669"/>
    <property type="project" value="InterPro"/>
</dbReference>
<keyword evidence="4" id="KW-0804">Transcription</keyword>
<dbReference type="RefSeq" id="WP_015878582.1">
    <property type="nucleotide sequence ID" value="NC_012691.1"/>
</dbReference>
<dbReference type="InterPro" id="IPR036390">
    <property type="entry name" value="WH_DNA-bd_sf"/>
</dbReference>
<dbReference type="eggNOG" id="COG0583">
    <property type="taxonomic scope" value="Bacteria"/>
</dbReference>
<protein>
    <submittedName>
        <fullName evidence="6">Transcriptional regulator, LysR family</fullName>
    </submittedName>
</protein>
<dbReference type="OrthoDB" id="5289754at2"/>
<organism evidence="6 7">
    <name type="scientific">Tolumonas auensis (strain DSM 9187 / NBRC 110442 / TA 4)</name>
    <dbReference type="NCBI Taxonomy" id="595494"/>
    <lineage>
        <taxon>Bacteria</taxon>
        <taxon>Pseudomonadati</taxon>
        <taxon>Pseudomonadota</taxon>
        <taxon>Gammaproteobacteria</taxon>
        <taxon>Aeromonadales</taxon>
        <taxon>Aeromonadaceae</taxon>
        <taxon>Tolumonas</taxon>
    </lineage>
</organism>
<keyword evidence="3" id="KW-0238">DNA-binding</keyword>
<evidence type="ECO:0000256" key="4">
    <source>
        <dbReference type="ARBA" id="ARBA00023163"/>
    </source>
</evidence>
<dbReference type="InterPro" id="IPR005119">
    <property type="entry name" value="LysR_subst-bd"/>
</dbReference>
<dbReference type="HOGENOM" id="CLU_039613_6_1_6"/>
<accession>C4LEU3</accession>
<dbReference type="Pfam" id="PF00126">
    <property type="entry name" value="HTH_1"/>
    <property type="match status" value="1"/>
</dbReference>
<dbReference type="CDD" id="cd05466">
    <property type="entry name" value="PBP2_LTTR_substrate"/>
    <property type="match status" value="1"/>
</dbReference>
<dbReference type="KEGG" id="tau:Tola_1496"/>
<evidence type="ECO:0000256" key="3">
    <source>
        <dbReference type="ARBA" id="ARBA00023125"/>
    </source>
</evidence>
<name>C4LEU3_TOLAT</name>
<dbReference type="EMBL" id="CP001616">
    <property type="protein sequence ID" value="ACQ93110.1"/>
    <property type="molecule type" value="Genomic_DNA"/>
</dbReference>
<reference evidence="6 7" key="2">
    <citation type="journal article" date="2011" name="Stand. Genomic Sci.">
        <title>Complete genome sequence of Tolumonas auensis type strain (TA 4).</title>
        <authorList>
            <person name="Chertkov O."/>
            <person name="Copeland A."/>
            <person name="Lucas S."/>
            <person name="Lapidus A."/>
            <person name="Berry K.W."/>
            <person name="Detter J.C."/>
            <person name="Del Rio T.G."/>
            <person name="Hammon N."/>
            <person name="Dalin E."/>
            <person name="Tice H."/>
            <person name="Pitluck S."/>
            <person name="Richardson P."/>
            <person name="Bruce D."/>
            <person name="Goodwin L."/>
            <person name="Han C."/>
            <person name="Tapia R."/>
            <person name="Saunders E."/>
            <person name="Schmutz J."/>
            <person name="Brettin T."/>
            <person name="Larimer F."/>
            <person name="Land M."/>
            <person name="Hauser L."/>
            <person name="Spring S."/>
            <person name="Rohde M."/>
            <person name="Kyrpides N.C."/>
            <person name="Ivanova N."/>
            <person name="Goker M."/>
            <person name="Beller H.R."/>
            <person name="Klenk H.P."/>
            <person name="Woyke T."/>
        </authorList>
    </citation>
    <scope>NUCLEOTIDE SEQUENCE [LARGE SCALE GENOMIC DNA]</scope>
    <source>
        <strain evidence="7">DSM 9187 / TA4</strain>
    </source>
</reference>
<dbReference type="Gene3D" id="3.40.190.290">
    <property type="match status" value="1"/>
</dbReference>
<dbReference type="PROSITE" id="PS50931">
    <property type="entry name" value="HTH_LYSR"/>
    <property type="match status" value="1"/>
</dbReference>
<dbReference type="Pfam" id="PF03466">
    <property type="entry name" value="LysR_substrate"/>
    <property type="match status" value="1"/>
</dbReference>
<dbReference type="SUPFAM" id="SSF46785">
    <property type="entry name" value="Winged helix' DNA-binding domain"/>
    <property type="match status" value="1"/>
</dbReference>
<keyword evidence="7" id="KW-1185">Reference proteome</keyword>
<evidence type="ECO:0000313" key="6">
    <source>
        <dbReference type="EMBL" id="ACQ93110.1"/>
    </source>
</evidence>
<dbReference type="AlphaFoldDB" id="C4LEU3"/>
<dbReference type="InterPro" id="IPR000847">
    <property type="entry name" value="LysR_HTH_N"/>
</dbReference>
<comment type="similarity">
    <text evidence="1">Belongs to the LysR transcriptional regulatory family.</text>
</comment>
<dbReference type="Gene3D" id="1.10.10.10">
    <property type="entry name" value="Winged helix-like DNA-binding domain superfamily/Winged helix DNA-binding domain"/>
    <property type="match status" value="1"/>
</dbReference>
<dbReference type="SUPFAM" id="SSF53850">
    <property type="entry name" value="Periplasmic binding protein-like II"/>
    <property type="match status" value="1"/>
</dbReference>
<dbReference type="PANTHER" id="PTHR30126">
    <property type="entry name" value="HTH-TYPE TRANSCRIPTIONAL REGULATOR"/>
    <property type="match status" value="1"/>
</dbReference>
<keyword evidence="2" id="KW-0805">Transcription regulation</keyword>
<reference evidence="7" key="1">
    <citation type="submission" date="2009-05" db="EMBL/GenBank/DDBJ databases">
        <title>Complete sequence of Tolumonas auensis DSM 9187.</title>
        <authorList>
            <consortium name="US DOE Joint Genome Institute"/>
            <person name="Lucas S."/>
            <person name="Copeland A."/>
            <person name="Lapidus A."/>
            <person name="Glavina del Rio T."/>
            <person name="Tice H."/>
            <person name="Bruce D."/>
            <person name="Goodwin L."/>
            <person name="Pitluck S."/>
            <person name="Chertkov O."/>
            <person name="Brettin T."/>
            <person name="Detter J.C."/>
            <person name="Han C."/>
            <person name="Larimer F."/>
            <person name="Land M."/>
            <person name="Hauser L."/>
            <person name="Kyrpides N."/>
            <person name="Mikhailova N."/>
            <person name="Spring S."/>
            <person name="Beller H."/>
        </authorList>
    </citation>
    <scope>NUCLEOTIDE SEQUENCE [LARGE SCALE GENOMIC DNA]</scope>
    <source>
        <strain evidence="7">DSM 9187 / TA4</strain>
    </source>
</reference>
<sequence length="306" mass="34428">MINPQWLRTFSVLAELRHFTKTADRLGLTQAAVSQHLRHLEGEFGALFVRKGRQLDITPAGQALLDYALEMEQANNRLTLRLTETDAEHGEIRIITPGSIGLLIYPMLLEWQIQHPGLSVRHRFAPDAEVLDAVLNNKYELGILTFKPDDPRIMATPFAEETLELVAPAGHKLCSWDDLMELGFIDHPDGQAMATRLFSRRFPGNAGIRSVPVKGYCNQVGLLLEPVARGLGFTVLPCYARQAFSRQDDIAVMDCGVSVVDQLWLIHRAEWPLSCRATVTVDYLRTQVDRAYQSCIQASDNNERNH</sequence>
<dbReference type="PANTHER" id="PTHR30126:SF99">
    <property type="entry name" value="TRANSCRIPTIONAL REGULATOR LYSR FAMILY"/>
    <property type="match status" value="1"/>
</dbReference>
<dbReference type="InterPro" id="IPR036388">
    <property type="entry name" value="WH-like_DNA-bd_sf"/>
</dbReference>
<dbReference type="STRING" id="595494.Tola_1496"/>
<dbReference type="Proteomes" id="UP000009073">
    <property type="component" value="Chromosome"/>
</dbReference>
<evidence type="ECO:0000256" key="2">
    <source>
        <dbReference type="ARBA" id="ARBA00023015"/>
    </source>
</evidence>
<proteinExistence type="inferred from homology"/>